<proteinExistence type="predicted"/>
<reference evidence="3" key="1">
    <citation type="journal article" date="2014" name="Nucleic Acids Res.">
        <title>The evolutionary dynamics of variant antigen genes in Babesia reveal a history of genomic innovation underlying host-parasite interaction.</title>
        <authorList>
            <person name="Jackson A.P."/>
            <person name="Otto T.D."/>
            <person name="Darby A."/>
            <person name="Ramaprasad A."/>
            <person name="Xia D."/>
            <person name="Echaide I.E."/>
            <person name="Farber M."/>
            <person name="Gahlot S."/>
            <person name="Gamble J."/>
            <person name="Gupta D."/>
            <person name="Gupta Y."/>
            <person name="Jackson L."/>
            <person name="Malandrin L."/>
            <person name="Malas T.B."/>
            <person name="Moussa E."/>
            <person name="Nair M."/>
            <person name="Reid A.J."/>
            <person name="Sanders M."/>
            <person name="Sharma J."/>
            <person name="Tracey A."/>
            <person name="Quail M.A."/>
            <person name="Weir W."/>
            <person name="Wastling J.M."/>
            <person name="Hall N."/>
            <person name="Willadsen P."/>
            <person name="Lingelbach K."/>
            <person name="Shiels B."/>
            <person name="Tait A."/>
            <person name="Berriman M."/>
            <person name="Allred D.R."/>
            <person name="Pain A."/>
        </authorList>
    </citation>
    <scope>NUCLEOTIDE SEQUENCE</scope>
    <source>
        <strain evidence="3">1802A</strain>
    </source>
</reference>
<evidence type="ECO:0000313" key="4">
    <source>
        <dbReference type="Proteomes" id="UP001195914"/>
    </source>
</evidence>
<comment type="caution">
    <text evidence="3">The sequence shown here is derived from an EMBL/GenBank/DDBJ whole genome shotgun (WGS) entry which is preliminary data.</text>
</comment>
<dbReference type="Gene3D" id="2.60.120.340">
    <property type="entry name" value="Nucleoplasmin core domain"/>
    <property type="match status" value="1"/>
</dbReference>
<feature type="domain" description="Nucleoplasmin-like" evidence="2">
    <location>
        <begin position="2"/>
        <end position="92"/>
    </location>
</feature>
<accession>A0AAD9G7W4</accession>
<reference evidence="3" key="2">
    <citation type="submission" date="2021-05" db="EMBL/GenBank/DDBJ databases">
        <authorList>
            <person name="Pain A."/>
        </authorList>
    </citation>
    <scope>NUCLEOTIDE SEQUENCE</scope>
    <source>
        <strain evidence="3">1802A</strain>
    </source>
</reference>
<dbReference type="Pfam" id="PF17800">
    <property type="entry name" value="NPL"/>
    <property type="match status" value="1"/>
</dbReference>
<dbReference type="EMBL" id="JAHBMH010000073">
    <property type="protein sequence ID" value="KAK1933404.1"/>
    <property type="molecule type" value="Genomic_DNA"/>
</dbReference>
<gene>
    <name evidence="3" type="ORF">X943_003501</name>
</gene>
<protein>
    <recommendedName>
        <fullName evidence="2">Nucleoplasmin-like domain-containing protein</fullName>
    </recommendedName>
</protein>
<evidence type="ECO:0000259" key="2">
    <source>
        <dbReference type="Pfam" id="PF17800"/>
    </source>
</evidence>
<evidence type="ECO:0000256" key="1">
    <source>
        <dbReference type="SAM" id="MobiDB-lite"/>
    </source>
</evidence>
<dbReference type="InterPro" id="IPR041232">
    <property type="entry name" value="NPL"/>
</dbReference>
<feature type="compositionally biased region" description="Acidic residues" evidence="1">
    <location>
        <begin position="94"/>
        <end position="121"/>
    </location>
</feature>
<keyword evidence="4" id="KW-1185">Reference proteome</keyword>
<name>A0AAD9G7W4_BABDI</name>
<feature type="region of interest" description="Disordered" evidence="1">
    <location>
        <begin position="94"/>
        <end position="133"/>
    </location>
</feature>
<sequence length="133" mass="14713">MFFGAVIAPGSSVTPKHDLANIVHISQLCLNDAKNNEKTYVQLVDGNKSYNLCVLQKDVCEHATVDIFFSTVGGIKLTTKGGKNEVHVLGYFEPEEESYVSDSDEEDLEDAGDEEDESDDEPANKRKNTNKEK</sequence>
<organism evidence="3 4">
    <name type="scientific">Babesia divergens</name>
    <dbReference type="NCBI Taxonomy" id="32595"/>
    <lineage>
        <taxon>Eukaryota</taxon>
        <taxon>Sar</taxon>
        <taxon>Alveolata</taxon>
        <taxon>Apicomplexa</taxon>
        <taxon>Aconoidasida</taxon>
        <taxon>Piroplasmida</taxon>
        <taxon>Babesiidae</taxon>
        <taxon>Babesia</taxon>
    </lineage>
</organism>
<dbReference type="AlphaFoldDB" id="A0AAD9G7W4"/>
<evidence type="ECO:0000313" key="3">
    <source>
        <dbReference type="EMBL" id="KAK1933404.1"/>
    </source>
</evidence>
<dbReference type="Proteomes" id="UP001195914">
    <property type="component" value="Unassembled WGS sequence"/>
</dbReference>